<name>N1PN50_DOTSN</name>
<protein>
    <recommendedName>
        <fullName evidence="3">F-box domain-containing protein</fullName>
    </recommendedName>
</protein>
<dbReference type="HOGENOM" id="CLU_1107104_0_0_1"/>
<dbReference type="EMBL" id="KB446539">
    <property type="protein sequence ID" value="EME43815.1"/>
    <property type="molecule type" value="Genomic_DNA"/>
</dbReference>
<evidence type="ECO:0000313" key="2">
    <source>
        <dbReference type="Proteomes" id="UP000016933"/>
    </source>
</evidence>
<proteinExistence type="predicted"/>
<organism evidence="1 2">
    <name type="scientific">Dothistroma septosporum (strain NZE10 / CBS 128990)</name>
    <name type="common">Red band needle blight fungus</name>
    <name type="synonym">Mycosphaerella pini</name>
    <dbReference type="NCBI Taxonomy" id="675120"/>
    <lineage>
        <taxon>Eukaryota</taxon>
        <taxon>Fungi</taxon>
        <taxon>Dikarya</taxon>
        <taxon>Ascomycota</taxon>
        <taxon>Pezizomycotina</taxon>
        <taxon>Dothideomycetes</taxon>
        <taxon>Dothideomycetidae</taxon>
        <taxon>Mycosphaerellales</taxon>
        <taxon>Mycosphaerellaceae</taxon>
        <taxon>Dothistroma</taxon>
    </lineage>
</organism>
<keyword evidence="2" id="KW-1185">Reference proteome</keyword>
<dbReference type="AlphaFoldDB" id="N1PN50"/>
<evidence type="ECO:0000313" key="1">
    <source>
        <dbReference type="EMBL" id="EME43815.1"/>
    </source>
</evidence>
<accession>N1PN50</accession>
<dbReference type="Proteomes" id="UP000016933">
    <property type="component" value="Unassembled WGS sequence"/>
</dbReference>
<evidence type="ECO:0008006" key="3">
    <source>
        <dbReference type="Google" id="ProtNLM"/>
    </source>
</evidence>
<reference evidence="2" key="1">
    <citation type="journal article" date="2012" name="PLoS Genet.">
        <title>The genomes of the fungal plant pathogens Cladosporium fulvum and Dothistroma septosporum reveal adaptation to different hosts and lifestyles but also signatures of common ancestry.</title>
        <authorList>
            <person name="de Wit P.J.G.M."/>
            <person name="van der Burgt A."/>
            <person name="Oekmen B."/>
            <person name="Stergiopoulos I."/>
            <person name="Abd-Elsalam K.A."/>
            <person name="Aerts A.L."/>
            <person name="Bahkali A.H."/>
            <person name="Beenen H.G."/>
            <person name="Chettri P."/>
            <person name="Cox M.P."/>
            <person name="Datema E."/>
            <person name="de Vries R.P."/>
            <person name="Dhillon B."/>
            <person name="Ganley A.R."/>
            <person name="Griffiths S.A."/>
            <person name="Guo Y."/>
            <person name="Hamelin R.C."/>
            <person name="Henrissat B."/>
            <person name="Kabir M.S."/>
            <person name="Jashni M.K."/>
            <person name="Kema G."/>
            <person name="Klaubauf S."/>
            <person name="Lapidus A."/>
            <person name="Levasseur A."/>
            <person name="Lindquist E."/>
            <person name="Mehrabi R."/>
            <person name="Ohm R.A."/>
            <person name="Owen T.J."/>
            <person name="Salamov A."/>
            <person name="Schwelm A."/>
            <person name="Schijlen E."/>
            <person name="Sun H."/>
            <person name="van den Burg H.A."/>
            <person name="van Ham R.C.H.J."/>
            <person name="Zhang S."/>
            <person name="Goodwin S.B."/>
            <person name="Grigoriev I.V."/>
            <person name="Collemare J."/>
            <person name="Bradshaw R.E."/>
        </authorList>
    </citation>
    <scope>NUCLEOTIDE SEQUENCE [LARGE SCALE GENOMIC DNA]</scope>
    <source>
        <strain evidence="2">NZE10 / CBS 128990</strain>
    </source>
</reference>
<dbReference type="OrthoDB" id="5413827at2759"/>
<reference evidence="1 2" key="2">
    <citation type="journal article" date="2012" name="PLoS Pathog.">
        <title>Diverse lifestyles and strategies of plant pathogenesis encoded in the genomes of eighteen Dothideomycetes fungi.</title>
        <authorList>
            <person name="Ohm R.A."/>
            <person name="Feau N."/>
            <person name="Henrissat B."/>
            <person name="Schoch C.L."/>
            <person name="Horwitz B.A."/>
            <person name="Barry K.W."/>
            <person name="Condon B.J."/>
            <person name="Copeland A.C."/>
            <person name="Dhillon B."/>
            <person name="Glaser F."/>
            <person name="Hesse C.N."/>
            <person name="Kosti I."/>
            <person name="LaButti K."/>
            <person name="Lindquist E.A."/>
            <person name="Lucas S."/>
            <person name="Salamov A.A."/>
            <person name="Bradshaw R.E."/>
            <person name="Ciuffetti L."/>
            <person name="Hamelin R.C."/>
            <person name="Kema G.H.J."/>
            <person name="Lawrence C."/>
            <person name="Scott J.A."/>
            <person name="Spatafora J.W."/>
            <person name="Turgeon B.G."/>
            <person name="de Wit P.J.G.M."/>
            <person name="Zhong S."/>
            <person name="Goodwin S.B."/>
            <person name="Grigoriev I.V."/>
        </authorList>
    </citation>
    <scope>NUCLEOTIDE SEQUENCE [LARGE SCALE GENOMIC DNA]</scope>
    <source>
        <strain evidence="2">NZE10 / CBS 128990</strain>
    </source>
</reference>
<sequence>MPSHLLQLPAELRLKILEYLFIRPDLSSSIHQINSTAFSRGFTDGVGHVTLAQQGSYWKSLSVARPPALSLTTPSILRICRLLHREATELLYGRTLFVINILNMSPIAPPFMLSTKIRPIVVASPSKKSVFMQSLYHIHVRQHIRPEEDLLRKAQVLHSLLSCLSPHRKSTSVTLHFDGILLVNDCDWPYSARGDDVWEMYARELRGMEVGGDTQIRVSQYWRDLEGSERFEKLATRIGGSVNTSDNYVYW</sequence>
<gene>
    <name evidence="1" type="ORF">DOTSEDRAFT_23940</name>
</gene>